<evidence type="ECO:0000256" key="6">
    <source>
        <dbReference type="ARBA" id="ARBA00022989"/>
    </source>
</evidence>
<accession>A0A8J9ZVW9</accession>
<feature type="transmembrane region" description="Helical" evidence="23">
    <location>
        <begin position="276"/>
        <end position="296"/>
    </location>
</feature>
<dbReference type="Gene3D" id="1.20.58.390">
    <property type="entry name" value="Neurotransmitter-gated ion-channel transmembrane domain"/>
    <property type="match status" value="2"/>
</dbReference>
<dbReference type="Pfam" id="PF02931">
    <property type="entry name" value="Neur_chan_LBD"/>
    <property type="match status" value="1"/>
</dbReference>
<evidence type="ECO:0000256" key="21">
    <source>
        <dbReference type="ARBA" id="ARBA00070417"/>
    </source>
</evidence>
<feature type="compositionally biased region" description="Polar residues" evidence="24">
    <location>
        <begin position="540"/>
        <end position="551"/>
    </location>
</feature>
<evidence type="ECO:0000256" key="1">
    <source>
        <dbReference type="ARBA" id="ARBA00004424"/>
    </source>
</evidence>
<feature type="region of interest" description="Disordered" evidence="24">
    <location>
        <begin position="534"/>
        <end position="604"/>
    </location>
</feature>
<organism evidence="27 28">
    <name type="scientific">Branchiostoma lanceolatum</name>
    <name type="common">Common lancelet</name>
    <name type="synonym">Amphioxus lanceolatum</name>
    <dbReference type="NCBI Taxonomy" id="7740"/>
    <lineage>
        <taxon>Eukaryota</taxon>
        <taxon>Metazoa</taxon>
        <taxon>Chordata</taxon>
        <taxon>Cephalochordata</taxon>
        <taxon>Leptocardii</taxon>
        <taxon>Amphioxiformes</taxon>
        <taxon>Branchiostomatidae</taxon>
        <taxon>Branchiostoma</taxon>
    </lineage>
</organism>
<keyword evidence="15 23" id="KW-0407">Ion channel</keyword>
<dbReference type="CDD" id="cd19049">
    <property type="entry name" value="LGIC_TM_anion"/>
    <property type="match status" value="1"/>
</dbReference>
<dbReference type="PRINTS" id="PR00253">
    <property type="entry name" value="GABAARECEPTR"/>
</dbReference>
<dbReference type="GO" id="GO:0016324">
    <property type="term" value="C:apical plasma membrane"/>
    <property type="evidence" value="ECO:0007669"/>
    <property type="project" value="UniProtKB-SubCell"/>
</dbReference>
<proteinExistence type="inferred from homology"/>
<dbReference type="InterPro" id="IPR036719">
    <property type="entry name" value="Neuro-gated_channel_TM_sf"/>
</dbReference>
<evidence type="ECO:0000256" key="3">
    <source>
        <dbReference type="ARBA" id="ARBA00022475"/>
    </source>
</evidence>
<dbReference type="GO" id="GO:0045211">
    <property type="term" value="C:postsynaptic membrane"/>
    <property type="evidence" value="ECO:0007669"/>
    <property type="project" value="UniProtKB-SubCell"/>
</dbReference>
<evidence type="ECO:0000259" key="25">
    <source>
        <dbReference type="Pfam" id="PF02931"/>
    </source>
</evidence>
<feature type="compositionally biased region" description="Polar residues" evidence="24">
    <location>
        <begin position="586"/>
        <end position="604"/>
    </location>
</feature>
<dbReference type="Gene3D" id="2.70.170.10">
    <property type="entry name" value="Neurotransmitter-gated ion-channel ligand-binding domain"/>
    <property type="match status" value="1"/>
</dbReference>
<dbReference type="FunFam" id="1.20.58.390:FF:000067">
    <property type="entry name" value="Glycine receptor subunit alpha-2"/>
    <property type="match status" value="1"/>
</dbReference>
<dbReference type="NCBIfam" id="TIGR00860">
    <property type="entry name" value="LIC"/>
    <property type="match status" value="1"/>
</dbReference>
<dbReference type="AlphaFoldDB" id="A0A8J9ZVW9"/>
<comment type="subunit">
    <text evidence="20">Heteropentamer, formed by a combination of alpha (GABRA1-6), beta (GABRB1-3), gamma (GABRG1-3), delta (GABRD), epsilon (GABRE), rho (GABRR1-3), pi (GABRP) and theta (GABRQ) chains, each subunit exhibiting distinct physiological and pharmacological properties.</text>
</comment>
<feature type="compositionally biased region" description="Basic and acidic residues" evidence="24">
    <location>
        <begin position="401"/>
        <end position="410"/>
    </location>
</feature>
<evidence type="ECO:0000256" key="7">
    <source>
        <dbReference type="ARBA" id="ARBA00023018"/>
    </source>
</evidence>
<keyword evidence="11" id="KW-0869">Chloride channel</keyword>
<evidence type="ECO:0000256" key="4">
    <source>
        <dbReference type="ARBA" id="ARBA00022692"/>
    </source>
</evidence>
<dbReference type="InterPro" id="IPR006029">
    <property type="entry name" value="Neurotrans-gated_channel_TM"/>
</dbReference>
<dbReference type="GO" id="GO:0022851">
    <property type="term" value="F:GABA-gated chloride ion channel activity"/>
    <property type="evidence" value="ECO:0007669"/>
    <property type="project" value="UniProtKB-ARBA"/>
</dbReference>
<dbReference type="EMBL" id="OV696690">
    <property type="protein sequence ID" value="CAH1264591.1"/>
    <property type="molecule type" value="Genomic_DNA"/>
</dbReference>
<comment type="subcellular location">
    <subcellularLocation>
        <location evidence="1">Apical cell membrane</location>
        <topology evidence="1">Multi-pass membrane protein</topology>
    </subcellularLocation>
    <subcellularLocation>
        <location evidence="17">Postsynaptic cell membrane</location>
        <topology evidence="17">Multi-pass membrane protein</topology>
    </subcellularLocation>
</comment>
<evidence type="ECO:0000256" key="23">
    <source>
        <dbReference type="RuleBase" id="RU000687"/>
    </source>
</evidence>
<dbReference type="InterPro" id="IPR038050">
    <property type="entry name" value="Neuro_actylchol_rec"/>
</dbReference>
<evidence type="ECO:0000256" key="18">
    <source>
        <dbReference type="ARBA" id="ARBA00059554"/>
    </source>
</evidence>
<feature type="transmembrane region" description="Helical" evidence="23">
    <location>
        <begin position="308"/>
        <end position="330"/>
    </location>
</feature>
<dbReference type="GO" id="GO:0034707">
    <property type="term" value="C:chloride channel complex"/>
    <property type="evidence" value="ECO:0007669"/>
    <property type="project" value="UniProtKB-KW"/>
</dbReference>
<comment type="function">
    <text evidence="18">Pi subunit of the heteropentameric ligand-gated chloride channel gated by gamma-aminobutyric acid (GABA). GABA-gated chloride channels, also named GABA(A) receptors (GABAAR), consist of five subunits arranged around a central pore and contain GABA active binding site(s) located at the alpha and beta subunit interfaces. When activated by GABA, GABAARs selectively allow the flow of chloride anions across the cell membrane down their electrochemical gradient. Pi-containing GABAARs are mostly located in peripheral tissues. In the uterus, pi subunits modulate uterus contraction by altering the sensitivity of GABAARs to pregnanolone. In the lungs, pi-containing GABAARs contribute to pulmonary fluid transport via luminal secretion of chloride.</text>
</comment>
<evidence type="ECO:0000256" key="12">
    <source>
        <dbReference type="ARBA" id="ARBA00023180"/>
    </source>
</evidence>
<dbReference type="GO" id="GO:0004890">
    <property type="term" value="F:GABA-A receptor activity"/>
    <property type="evidence" value="ECO:0007669"/>
    <property type="project" value="UniProtKB-ARBA"/>
</dbReference>
<feature type="domain" description="Neurotransmitter-gated ion-channel ligand-binding" evidence="25">
    <location>
        <begin position="49"/>
        <end position="245"/>
    </location>
</feature>
<evidence type="ECO:0000256" key="16">
    <source>
        <dbReference type="ARBA" id="ARBA00024167"/>
    </source>
</evidence>
<keyword evidence="9 23" id="KW-0472">Membrane</keyword>
<dbReference type="FunFam" id="2.70.170.10:FF:000011">
    <property type="entry name" value="Gamma-aminobutyric acid receptor subunit pi isoform X1"/>
    <property type="match status" value="1"/>
</dbReference>
<reference evidence="27" key="1">
    <citation type="submission" date="2022-01" db="EMBL/GenBank/DDBJ databases">
        <authorList>
            <person name="Braso-Vives M."/>
        </authorList>
    </citation>
    <scope>NUCLEOTIDE SEQUENCE</scope>
</reference>
<comment type="similarity">
    <text evidence="19">Belongs to the ligand-gated ion channel (TC 1.A.9) family. Gamma-aminobutyric acid receptor (TC 1.A.9.5) subfamily. GABRP sub-subfamily.</text>
</comment>
<keyword evidence="28" id="KW-1185">Reference proteome</keyword>
<evidence type="ECO:0000313" key="27">
    <source>
        <dbReference type="EMBL" id="CAH1264591.1"/>
    </source>
</evidence>
<feature type="region of interest" description="Disordered" evidence="24">
    <location>
        <begin position="480"/>
        <end position="517"/>
    </location>
</feature>
<evidence type="ECO:0000256" key="20">
    <source>
        <dbReference type="ARBA" id="ARBA00064898"/>
    </source>
</evidence>
<evidence type="ECO:0000256" key="10">
    <source>
        <dbReference type="ARBA" id="ARBA00023157"/>
    </source>
</evidence>
<feature type="domain" description="Neurotransmitter-gated ion-channel transmembrane" evidence="26">
    <location>
        <begin position="253"/>
        <end position="350"/>
    </location>
</feature>
<keyword evidence="7" id="KW-0770">Synapse</keyword>
<dbReference type="InterPro" id="IPR006201">
    <property type="entry name" value="Neur_channel"/>
</dbReference>
<feature type="compositionally biased region" description="Basic and acidic residues" evidence="24">
    <location>
        <begin position="644"/>
        <end position="653"/>
    </location>
</feature>
<feature type="compositionally biased region" description="Basic and acidic residues" evidence="24">
    <location>
        <begin position="572"/>
        <end position="584"/>
    </location>
</feature>
<dbReference type="Proteomes" id="UP000838412">
    <property type="component" value="Chromosome 5"/>
</dbReference>
<feature type="region of interest" description="Disordered" evidence="24">
    <location>
        <begin position="376"/>
        <end position="428"/>
    </location>
</feature>
<keyword evidence="6 23" id="KW-1133">Transmembrane helix</keyword>
<evidence type="ECO:0000313" key="28">
    <source>
        <dbReference type="Proteomes" id="UP000838412"/>
    </source>
</evidence>
<evidence type="ECO:0000256" key="9">
    <source>
        <dbReference type="ARBA" id="ARBA00023136"/>
    </source>
</evidence>
<feature type="region of interest" description="Disordered" evidence="24">
    <location>
        <begin position="631"/>
        <end position="654"/>
    </location>
</feature>
<evidence type="ECO:0000256" key="14">
    <source>
        <dbReference type="ARBA" id="ARBA00023257"/>
    </source>
</evidence>
<keyword evidence="10" id="KW-1015">Disulfide bond</keyword>
<dbReference type="SUPFAM" id="SSF90112">
    <property type="entry name" value="Neurotransmitter-gated ion-channel transmembrane pore"/>
    <property type="match status" value="1"/>
</dbReference>
<keyword evidence="4 23" id="KW-0812">Transmembrane</keyword>
<dbReference type="InterPro" id="IPR018000">
    <property type="entry name" value="Neurotransmitter_ion_chnl_CS"/>
</dbReference>
<evidence type="ECO:0000256" key="19">
    <source>
        <dbReference type="ARBA" id="ARBA00061437"/>
    </source>
</evidence>
<evidence type="ECO:0000259" key="26">
    <source>
        <dbReference type="Pfam" id="PF02932"/>
    </source>
</evidence>
<dbReference type="InterPro" id="IPR006028">
    <property type="entry name" value="GABAA/Glycine_rcpt"/>
</dbReference>
<keyword evidence="12" id="KW-0325">Glycoprotein</keyword>
<feature type="transmembrane region" description="Helical" evidence="23">
    <location>
        <begin position="246"/>
        <end position="270"/>
    </location>
</feature>
<keyword evidence="3" id="KW-1003">Cell membrane</keyword>
<feature type="transmembrane region" description="Helical" evidence="23">
    <location>
        <begin position="708"/>
        <end position="726"/>
    </location>
</feature>
<evidence type="ECO:0000256" key="2">
    <source>
        <dbReference type="ARBA" id="ARBA00022448"/>
    </source>
</evidence>
<evidence type="ECO:0000256" key="11">
    <source>
        <dbReference type="ARBA" id="ARBA00023173"/>
    </source>
</evidence>
<gene>
    <name evidence="27" type="primary">GABRB3</name>
    <name evidence="27" type="ORF">BLAG_LOCUS18919</name>
</gene>
<protein>
    <recommendedName>
        <fullName evidence="21">Gamma-aminobutyric acid receptor subunit pi</fullName>
    </recommendedName>
    <alternativeName>
        <fullName evidence="22">GABA(A) receptor subunit pi</fullName>
    </alternativeName>
</protein>
<feature type="compositionally biased region" description="Basic and acidic residues" evidence="24">
    <location>
        <begin position="376"/>
        <end position="388"/>
    </location>
</feature>
<dbReference type="PANTHER" id="PTHR18945">
    <property type="entry name" value="NEUROTRANSMITTER GATED ION CHANNEL"/>
    <property type="match status" value="1"/>
</dbReference>
<dbReference type="Pfam" id="PF02932">
    <property type="entry name" value="Neur_chan_memb"/>
    <property type="match status" value="1"/>
</dbReference>
<feature type="compositionally biased region" description="Polar residues" evidence="24">
    <location>
        <begin position="494"/>
        <end position="516"/>
    </location>
</feature>
<keyword evidence="5" id="KW-0732">Signal</keyword>
<evidence type="ECO:0000256" key="22">
    <source>
        <dbReference type="ARBA" id="ARBA00079775"/>
    </source>
</evidence>
<dbReference type="InterPro" id="IPR006202">
    <property type="entry name" value="Neur_chan_lig-bd"/>
</dbReference>
<evidence type="ECO:0000256" key="24">
    <source>
        <dbReference type="SAM" id="MobiDB-lite"/>
    </source>
</evidence>
<name>A0A8J9ZVW9_BRALA</name>
<evidence type="ECO:0000256" key="8">
    <source>
        <dbReference type="ARBA" id="ARBA00023065"/>
    </source>
</evidence>
<keyword evidence="8 23" id="KW-0406">Ion transport</keyword>
<sequence>MATLLLDSGCTVGAHLLFLVTVFTLPHRTWQNAPGDADIPDVEEMLEVRGYDRNFRPGFGGPPLLVDMSLSVASIDRVSEVDMDYTLTIFLREYWRDERLHFSETNRSLSLDGRLVERLWVPDTFLVNAKSSFLHKVTVDNRLLRLFPDGRLLYGLRITAKAACPMDLRKYPLDVQTCPLQFESYGYTTEDIRFKWKDGNESIHGLERIELAQFWVGDHEVSDEVQKYETGEYPRLTIRFKLYRNIMYFILQTYLPATLLVVLSWVSFWINHEAVPARVALGITTVLTMTTFITSARDSLPKISYIKAIDVYCVMCFLFVFAALLEYAAVNYHSSVRQRREQKALKAKKSGAEDVHKQEEQPGRLGGLLAALKRKGFDNGPDKSDEQPGHGLSVTVTSKNLGKDKHDSERQGFSSPHRGLGKKIPWSRATRAQENVPLNVFNAGSTNVQRQSDAHAGDDYSVINDDHVCLNIPTLNVSNQSLERRRRSDASSRLGRNSDGSSRPTRKSSIASTASPRGSIARMIIDYAREMEEKGMELVPQQQASTENVSNVDDDDLMSRPNDDPPPVIRQPESHLRVMPERRRALSSSEPPTSVLKQTESRLSLSADPRARKLSGMGMAVLNAAKLQKEANDRAAATGSGRGRPREQSDATVRKRPVSFASLGQKVMKIQEEGRQERKRLTIAEVVSRVKTSNIKLQVKDVNTIDKYSRVVFPGVFFLFCVMYWVSYAHT</sequence>
<dbReference type="InterPro" id="IPR036734">
    <property type="entry name" value="Neur_chan_lig-bd_sf"/>
</dbReference>
<dbReference type="OrthoDB" id="10005543at2759"/>
<dbReference type="PROSITE" id="PS00236">
    <property type="entry name" value="NEUROTR_ION_CHANNEL"/>
    <property type="match status" value="1"/>
</dbReference>
<evidence type="ECO:0000256" key="15">
    <source>
        <dbReference type="ARBA" id="ARBA00023303"/>
    </source>
</evidence>
<dbReference type="SUPFAM" id="SSF63712">
    <property type="entry name" value="Nicotinic receptor ligand binding domain-like"/>
    <property type="match status" value="1"/>
</dbReference>
<evidence type="ECO:0000256" key="17">
    <source>
        <dbReference type="ARBA" id="ARBA00034104"/>
    </source>
</evidence>
<dbReference type="CDD" id="cd18990">
    <property type="entry name" value="LGIC_ECD_GABAAR"/>
    <property type="match status" value="1"/>
</dbReference>
<keyword evidence="14" id="KW-0628">Postsynaptic cell membrane</keyword>
<dbReference type="PRINTS" id="PR00252">
    <property type="entry name" value="NRIONCHANNEL"/>
</dbReference>
<evidence type="ECO:0000256" key="13">
    <source>
        <dbReference type="ARBA" id="ARBA00023214"/>
    </source>
</evidence>
<comment type="catalytic activity">
    <reaction evidence="16">
        <text>chloride(in) = chloride(out)</text>
        <dbReference type="Rhea" id="RHEA:29823"/>
        <dbReference type="ChEBI" id="CHEBI:17996"/>
    </reaction>
</comment>
<keyword evidence="2 23" id="KW-0813">Transport</keyword>
<evidence type="ECO:0000256" key="5">
    <source>
        <dbReference type="ARBA" id="ARBA00022729"/>
    </source>
</evidence>
<keyword evidence="13" id="KW-0868">Chloride</keyword>